<dbReference type="Proteomes" id="UP000609651">
    <property type="component" value="Unassembled WGS sequence"/>
</dbReference>
<comment type="caution">
    <text evidence="2">The sequence shown here is derived from an EMBL/GenBank/DDBJ whole genome shotgun (WGS) entry which is preliminary data.</text>
</comment>
<reference evidence="2 3" key="1">
    <citation type="journal article" date="2020" name="Syst. Appl. Microbiol.">
        <title>Alienimonas chondri sp. nov., a novel planctomycete isolated from the biofilm of the red alga Chondrus crispus.</title>
        <authorList>
            <person name="Vitorino I."/>
            <person name="Albuquerque L."/>
            <person name="Wiegand S."/>
            <person name="Kallscheuer N."/>
            <person name="da Costa M.S."/>
            <person name="Lobo-da-Cunha A."/>
            <person name="Jogler C."/>
            <person name="Lage O.M."/>
        </authorList>
    </citation>
    <scope>NUCLEOTIDE SEQUENCE [LARGE SCALE GENOMIC DNA]</scope>
    <source>
        <strain evidence="2 3">LzC2</strain>
    </source>
</reference>
<evidence type="ECO:0000313" key="3">
    <source>
        <dbReference type="Proteomes" id="UP000609651"/>
    </source>
</evidence>
<accession>A0ABX1VJ47</accession>
<evidence type="ECO:0000256" key="1">
    <source>
        <dbReference type="SAM" id="MobiDB-lite"/>
    </source>
</evidence>
<feature type="compositionally biased region" description="Polar residues" evidence="1">
    <location>
        <begin position="1"/>
        <end position="12"/>
    </location>
</feature>
<name>A0ABX1VJ47_9PLAN</name>
<sequence length="271" mass="31721">MRTAITVRSSSTNPPPAGRPPNVSSRSFVPRLTRGEYWILNSLIHYGFPLFYYREPDRFLRSFVPGGRGHGLTESEVIVALLGMFNAGWIEGETILRQERSVQPTRTPFIATGAEIRRAFEPERYYREGDPHRRRRRDPEVAIRLTAEGGAVWEAFTEPRWEEFFDHWHKPEDGPFETQTIRTVCREHATRFLSYWAELEQFDPRKIVWKPVAPFEATYWKTLPVGFEASFRSEAPHRREGMSLKENAALQGLGYAARRDSQHLRRWRAWD</sequence>
<keyword evidence="3" id="KW-1185">Reference proteome</keyword>
<dbReference type="EMBL" id="WTPX01000304">
    <property type="protein sequence ID" value="NNJ28121.1"/>
    <property type="molecule type" value="Genomic_DNA"/>
</dbReference>
<evidence type="ECO:0000313" key="2">
    <source>
        <dbReference type="EMBL" id="NNJ28121.1"/>
    </source>
</evidence>
<feature type="region of interest" description="Disordered" evidence="1">
    <location>
        <begin position="1"/>
        <end position="25"/>
    </location>
</feature>
<proteinExistence type="predicted"/>
<protein>
    <submittedName>
        <fullName evidence="2">Uncharacterized protein</fullName>
    </submittedName>
</protein>
<gene>
    <name evidence="2" type="ORF">LzC2_42320</name>
</gene>
<organism evidence="2 3">
    <name type="scientific">Alienimonas chondri</name>
    <dbReference type="NCBI Taxonomy" id="2681879"/>
    <lineage>
        <taxon>Bacteria</taxon>
        <taxon>Pseudomonadati</taxon>
        <taxon>Planctomycetota</taxon>
        <taxon>Planctomycetia</taxon>
        <taxon>Planctomycetales</taxon>
        <taxon>Planctomycetaceae</taxon>
        <taxon>Alienimonas</taxon>
    </lineage>
</organism>